<accession>A0A0G4ICA3</accession>
<name>A0A0G4ICA3_9ALVE</name>
<dbReference type="VEuPathDB" id="CryptoDB:Cvel_2230"/>
<sequence length="69" mass="8295">MKLPFWKPEHLRLVVFIGLASPLLYDKAFMKDQLVERTYGRNKHRYADVFHHFINRNALIPYFPCLCKS</sequence>
<proteinExistence type="predicted"/>
<reference evidence="1" key="1">
    <citation type="submission" date="2014-11" db="EMBL/GenBank/DDBJ databases">
        <authorList>
            <person name="Otto D Thomas"/>
            <person name="Naeem Raeece"/>
        </authorList>
    </citation>
    <scope>NUCLEOTIDE SEQUENCE</scope>
</reference>
<dbReference type="AlphaFoldDB" id="A0A0G4ICA3"/>
<protein>
    <submittedName>
        <fullName evidence="1">Uncharacterized protein</fullName>
    </submittedName>
</protein>
<dbReference type="EMBL" id="CDMZ01005809">
    <property type="protein sequence ID" value="CEM54694.1"/>
    <property type="molecule type" value="Genomic_DNA"/>
</dbReference>
<organism evidence="1">
    <name type="scientific">Chromera velia CCMP2878</name>
    <dbReference type="NCBI Taxonomy" id="1169474"/>
    <lineage>
        <taxon>Eukaryota</taxon>
        <taxon>Sar</taxon>
        <taxon>Alveolata</taxon>
        <taxon>Colpodellida</taxon>
        <taxon>Chromeraceae</taxon>
        <taxon>Chromera</taxon>
    </lineage>
</organism>
<evidence type="ECO:0000313" key="1">
    <source>
        <dbReference type="EMBL" id="CEM54694.1"/>
    </source>
</evidence>
<gene>
    <name evidence="1" type="ORF">Cvel_2230</name>
</gene>